<evidence type="ECO:0000313" key="5">
    <source>
        <dbReference type="Proteomes" id="UP000680158"/>
    </source>
</evidence>
<dbReference type="InterPro" id="IPR011042">
    <property type="entry name" value="6-blade_b-propeller_TolB-like"/>
</dbReference>
<evidence type="ECO:0000259" key="3">
    <source>
        <dbReference type="Pfam" id="PF00326"/>
    </source>
</evidence>
<dbReference type="InterPro" id="IPR001375">
    <property type="entry name" value="Peptidase_S9_cat"/>
</dbReference>
<keyword evidence="5" id="KW-1185">Reference proteome</keyword>
<reference evidence="4 5" key="1">
    <citation type="submission" date="2021-04" db="EMBL/GenBank/DDBJ databases">
        <title>novel species isolated from subtropical streams in China.</title>
        <authorList>
            <person name="Lu H."/>
        </authorList>
    </citation>
    <scope>NUCLEOTIDE SEQUENCE [LARGE SCALE GENOMIC DNA]</scope>
    <source>
        <strain evidence="4 5">BYS107W</strain>
    </source>
</reference>
<dbReference type="PANTHER" id="PTHR11731:SF193">
    <property type="entry name" value="DIPEPTIDYL PEPTIDASE 9"/>
    <property type="match status" value="1"/>
</dbReference>
<dbReference type="Gene3D" id="2.120.10.30">
    <property type="entry name" value="TolB, C-terminal domain"/>
    <property type="match status" value="1"/>
</dbReference>
<feature type="chain" id="PRO_5037038270" evidence="2">
    <location>
        <begin position="22"/>
        <end position="989"/>
    </location>
</feature>
<dbReference type="SUPFAM" id="SSF53474">
    <property type="entry name" value="alpha/beta-Hydrolases"/>
    <property type="match status" value="1"/>
</dbReference>
<dbReference type="AlphaFoldDB" id="A0A941I2P7"/>
<dbReference type="Gene3D" id="3.40.50.1820">
    <property type="entry name" value="alpha/beta hydrolase"/>
    <property type="match status" value="1"/>
</dbReference>
<dbReference type="Pfam" id="PF00326">
    <property type="entry name" value="Peptidase_S9"/>
    <property type="match status" value="1"/>
</dbReference>
<dbReference type="RefSeq" id="WP_212685110.1">
    <property type="nucleotide sequence ID" value="NZ_JAGSPM010000009.1"/>
</dbReference>
<gene>
    <name evidence="4" type="ORF">KDM92_14170</name>
</gene>
<dbReference type="EMBL" id="JAGSPM010000009">
    <property type="protein sequence ID" value="MBR7747728.1"/>
    <property type="molecule type" value="Genomic_DNA"/>
</dbReference>
<feature type="signal peptide" evidence="2">
    <location>
        <begin position="1"/>
        <end position="21"/>
    </location>
</feature>
<sequence>MRPVYPAVTLGFLLASAEVLAQSAATVDKNIPATAPANAAQKVEAKSAAKAPVAATPRPIEIADMAAFKGISAAVLSANGQWAAWRLSEAEGDATVVVKSLLGKEEYSFPAGQGAGSIEFSEDGLWAAFTSHMSKKEQDAAKKAKKPVQAKVTLVDLKTGKSSVVEKVRKFAFANERGGWIAMHKAMADGATPAPAMPTVPGAPAPTRAKGSDLLLKNLKTGALLNLGNVAEFEFDFQGRYLAYIVDANDKAGNGVVVHNLDSGASQVLDDGDAVYEKLLWNDKGTGFTVLKGIEDKAYVDKLWNAIGFRIDTNNSFVKTIVDPLKLKDFPQDMTISGDAQPRWSRDFAWISFGIKEAKKKPKDEKKEADSDEKVNLVLWHHQDKRLPTQQKVQQDFDKKRSSAAIYRIAEAKFIRLGDEKLTSVAMPQFGDWALAQDDSEYQRQASMDGRRFSDVYALSLKTGERRLLNKQASWTFGLAHDGRHYLHYEDGNFFSIEMATGKRHNLTAGLNTTFINVEDDHNLVKPPVTPFGWSSDSRFVLLSDGWDIWKMPVDGGKATQVTQDGKRDQVRYQRRLVLDPNEKGIDLSKPQYFNAYGEWTKKAGFLRLDPNGNVKRLAYADAAYRRLIKAEKSDTFLLSKETAITPPDLYVSDAQLSNMRKLTDLQEQEKNYTMGSGSILVDYIGTDGKKLQGALFLPANYQAGKSYPTVVYIYEKLSQGLNSYTPPMVGGGGFNRAYYTSHGYAVFNPDITYRLNDPGVSAKESVLPALQAAIATGVVDFKRVGLQGHSWGGYQTAFLITQTDVFKAASAGAALTNMISMYSLVYKNSGSTNQAIFESSQGRFLGNYNDHWDAYVRNSPVFFAKNVKTPLLMLQNDVDGAVDYTQGVEYFNTLRRAGKDVVMLEYPGENHGLVKKPNQKDYMQRMKEFFDFHLKDKPAPEWLNKGVAWLKMEDHLKERAALVRPADVKAEAKADDKKNADGKPAAGN</sequence>
<evidence type="ECO:0000256" key="2">
    <source>
        <dbReference type="SAM" id="SignalP"/>
    </source>
</evidence>
<feature type="domain" description="Peptidase S9 prolyl oligopeptidase catalytic" evidence="3">
    <location>
        <begin position="767"/>
        <end position="937"/>
    </location>
</feature>
<feature type="compositionally biased region" description="Basic and acidic residues" evidence="1">
    <location>
        <begin position="967"/>
        <end position="982"/>
    </location>
</feature>
<name>A0A941I2P7_9BURK</name>
<dbReference type="InterPro" id="IPR029058">
    <property type="entry name" value="AB_hydrolase_fold"/>
</dbReference>
<dbReference type="GO" id="GO:0006508">
    <property type="term" value="P:proteolysis"/>
    <property type="evidence" value="ECO:0007669"/>
    <property type="project" value="InterPro"/>
</dbReference>
<dbReference type="PANTHER" id="PTHR11731">
    <property type="entry name" value="PROTEASE FAMILY S9B,C DIPEPTIDYL-PEPTIDASE IV-RELATED"/>
    <property type="match status" value="1"/>
</dbReference>
<dbReference type="InterPro" id="IPR050278">
    <property type="entry name" value="Serine_Prot_S9B/DPPIV"/>
</dbReference>
<dbReference type="SUPFAM" id="SSF82171">
    <property type="entry name" value="DPP6 N-terminal domain-like"/>
    <property type="match status" value="1"/>
</dbReference>
<proteinExistence type="predicted"/>
<organism evidence="4 5">
    <name type="scientific">Undibacterium baiyunense</name>
    <dbReference type="NCBI Taxonomy" id="2828731"/>
    <lineage>
        <taxon>Bacteria</taxon>
        <taxon>Pseudomonadati</taxon>
        <taxon>Pseudomonadota</taxon>
        <taxon>Betaproteobacteria</taxon>
        <taxon>Burkholderiales</taxon>
        <taxon>Oxalobacteraceae</taxon>
        <taxon>Undibacterium</taxon>
    </lineage>
</organism>
<accession>A0A941I2P7</accession>
<protein>
    <submittedName>
        <fullName evidence="4">S9 family peptidase</fullName>
    </submittedName>
</protein>
<feature type="region of interest" description="Disordered" evidence="1">
    <location>
        <begin position="967"/>
        <end position="989"/>
    </location>
</feature>
<dbReference type="GO" id="GO:0008239">
    <property type="term" value="F:dipeptidyl-peptidase activity"/>
    <property type="evidence" value="ECO:0007669"/>
    <property type="project" value="TreeGrafter"/>
</dbReference>
<dbReference type="GO" id="GO:0008236">
    <property type="term" value="F:serine-type peptidase activity"/>
    <property type="evidence" value="ECO:0007669"/>
    <property type="project" value="InterPro"/>
</dbReference>
<keyword evidence="2" id="KW-0732">Signal</keyword>
<dbReference type="Proteomes" id="UP000680158">
    <property type="component" value="Unassembled WGS sequence"/>
</dbReference>
<comment type="caution">
    <text evidence="4">The sequence shown here is derived from an EMBL/GenBank/DDBJ whole genome shotgun (WGS) entry which is preliminary data.</text>
</comment>
<evidence type="ECO:0000256" key="1">
    <source>
        <dbReference type="SAM" id="MobiDB-lite"/>
    </source>
</evidence>
<evidence type="ECO:0000313" key="4">
    <source>
        <dbReference type="EMBL" id="MBR7747728.1"/>
    </source>
</evidence>